<organism evidence="1 2">
    <name type="scientific">Dryococelus australis</name>
    <dbReference type="NCBI Taxonomy" id="614101"/>
    <lineage>
        <taxon>Eukaryota</taxon>
        <taxon>Metazoa</taxon>
        <taxon>Ecdysozoa</taxon>
        <taxon>Arthropoda</taxon>
        <taxon>Hexapoda</taxon>
        <taxon>Insecta</taxon>
        <taxon>Pterygota</taxon>
        <taxon>Neoptera</taxon>
        <taxon>Polyneoptera</taxon>
        <taxon>Phasmatodea</taxon>
        <taxon>Verophasmatodea</taxon>
        <taxon>Anareolatae</taxon>
        <taxon>Phasmatidae</taxon>
        <taxon>Eurycanthinae</taxon>
        <taxon>Dryococelus</taxon>
    </lineage>
</organism>
<name>A0ABQ9GV70_9NEOP</name>
<dbReference type="Gene3D" id="3.30.420.10">
    <property type="entry name" value="Ribonuclease H-like superfamily/Ribonuclease H"/>
    <property type="match status" value="1"/>
</dbReference>
<sequence>MWCCKHRSDTPRSTYPKLFNKSNICLQTRTGRWLFHHENAPVRSSTVCTDYLTITGLKVMGHPPYSPDLAPSDFTLFSYVKHAIREMVSNNKCLLRGGMSCVPRSQRKL</sequence>
<evidence type="ECO:0000313" key="1">
    <source>
        <dbReference type="EMBL" id="KAJ8875925.1"/>
    </source>
</evidence>
<dbReference type="InterPro" id="IPR036397">
    <property type="entry name" value="RNaseH_sf"/>
</dbReference>
<dbReference type="InterPro" id="IPR052709">
    <property type="entry name" value="Transposase-MT_Hybrid"/>
</dbReference>
<dbReference type="PANTHER" id="PTHR46060:SF1">
    <property type="entry name" value="MARINER MOS1 TRANSPOSASE-LIKE PROTEIN"/>
    <property type="match status" value="1"/>
</dbReference>
<dbReference type="EMBL" id="JARBHB010000009">
    <property type="protein sequence ID" value="KAJ8875925.1"/>
    <property type="molecule type" value="Genomic_DNA"/>
</dbReference>
<protein>
    <recommendedName>
        <fullName evidence="3">Histone-lysine N-methyltransferase SETMAR</fullName>
    </recommendedName>
</protein>
<keyword evidence="2" id="KW-1185">Reference proteome</keyword>
<reference evidence="1 2" key="1">
    <citation type="submission" date="2023-02" db="EMBL/GenBank/DDBJ databases">
        <title>LHISI_Scaffold_Assembly.</title>
        <authorList>
            <person name="Stuart O.P."/>
            <person name="Cleave R."/>
            <person name="Magrath M.J.L."/>
            <person name="Mikheyev A.S."/>
        </authorList>
    </citation>
    <scope>NUCLEOTIDE SEQUENCE [LARGE SCALE GENOMIC DNA]</scope>
    <source>
        <strain evidence="1">Daus_M_001</strain>
        <tissue evidence="1">Leg muscle</tissue>
    </source>
</reference>
<dbReference type="PANTHER" id="PTHR46060">
    <property type="entry name" value="MARINER MOS1 TRANSPOSASE-LIKE PROTEIN"/>
    <property type="match status" value="1"/>
</dbReference>
<dbReference type="Proteomes" id="UP001159363">
    <property type="component" value="Chromosome 8"/>
</dbReference>
<evidence type="ECO:0000313" key="2">
    <source>
        <dbReference type="Proteomes" id="UP001159363"/>
    </source>
</evidence>
<evidence type="ECO:0008006" key="3">
    <source>
        <dbReference type="Google" id="ProtNLM"/>
    </source>
</evidence>
<gene>
    <name evidence="1" type="ORF">PR048_023833</name>
</gene>
<accession>A0ABQ9GV70</accession>
<proteinExistence type="predicted"/>
<comment type="caution">
    <text evidence="1">The sequence shown here is derived from an EMBL/GenBank/DDBJ whole genome shotgun (WGS) entry which is preliminary data.</text>
</comment>